<gene>
    <name evidence="4" type="ORF">VTJ49DRAFT_6040</name>
</gene>
<organism evidence="4 5">
    <name type="scientific">Humicola insolens</name>
    <name type="common">Soft-rot fungus</name>
    <dbReference type="NCBI Taxonomy" id="85995"/>
    <lineage>
        <taxon>Eukaryota</taxon>
        <taxon>Fungi</taxon>
        <taxon>Dikarya</taxon>
        <taxon>Ascomycota</taxon>
        <taxon>Pezizomycotina</taxon>
        <taxon>Sordariomycetes</taxon>
        <taxon>Sordariomycetidae</taxon>
        <taxon>Sordariales</taxon>
        <taxon>Chaetomiaceae</taxon>
        <taxon>Mycothermus</taxon>
    </lineage>
</organism>
<dbReference type="InterPro" id="IPR006683">
    <property type="entry name" value="Thioestr_dom"/>
</dbReference>
<feature type="region of interest" description="Disordered" evidence="2">
    <location>
        <begin position="192"/>
        <end position="212"/>
    </location>
</feature>
<dbReference type="PANTHER" id="PTHR21660">
    <property type="entry name" value="THIOESTERASE SUPERFAMILY MEMBER-RELATED"/>
    <property type="match status" value="1"/>
</dbReference>
<comment type="caution">
    <text evidence="4">The sequence shown here is derived from an EMBL/GenBank/DDBJ whole genome shotgun (WGS) entry which is preliminary data.</text>
</comment>
<dbReference type="SUPFAM" id="SSF54637">
    <property type="entry name" value="Thioesterase/thiol ester dehydrase-isomerase"/>
    <property type="match status" value="1"/>
</dbReference>
<feature type="domain" description="Thioesterase" evidence="3">
    <location>
        <begin position="41"/>
        <end position="123"/>
    </location>
</feature>
<dbReference type="InterPro" id="IPR039298">
    <property type="entry name" value="ACOT13"/>
</dbReference>
<evidence type="ECO:0000313" key="5">
    <source>
        <dbReference type="Proteomes" id="UP001583172"/>
    </source>
</evidence>
<evidence type="ECO:0000256" key="1">
    <source>
        <dbReference type="ARBA" id="ARBA00008324"/>
    </source>
</evidence>
<comment type="similarity">
    <text evidence="1">Belongs to the thioesterase PaaI family.</text>
</comment>
<dbReference type="Pfam" id="PF03061">
    <property type="entry name" value="4HBT"/>
    <property type="match status" value="1"/>
</dbReference>
<dbReference type="Gene3D" id="3.10.129.10">
    <property type="entry name" value="Hotdog Thioesterase"/>
    <property type="match status" value="1"/>
</dbReference>
<feature type="compositionally biased region" description="Acidic residues" evidence="2">
    <location>
        <begin position="201"/>
        <end position="212"/>
    </location>
</feature>
<evidence type="ECO:0000259" key="3">
    <source>
        <dbReference type="Pfam" id="PF03061"/>
    </source>
</evidence>
<dbReference type="Proteomes" id="UP001583172">
    <property type="component" value="Unassembled WGS sequence"/>
</dbReference>
<evidence type="ECO:0000313" key="4">
    <source>
        <dbReference type="EMBL" id="KAL1835809.1"/>
    </source>
</evidence>
<keyword evidence="5" id="KW-1185">Reference proteome</keyword>
<evidence type="ECO:0000256" key="2">
    <source>
        <dbReference type="SAM" id="MobiDB-lite"/>
    </source>
</evidence>
<dbReference type="CDD" id="cd03443">
    <property type="entry name" value="PaaI_thioesterase"/>
    <property type="match status" value="1"/>
</dbReference>
<accession>A0ABR3V272</accession>
<name>A0ABR3V272_HUMIN</name>
<dbReference type="EMBL" id="JAZGSY010000533">
    <property type="protein sequence ID" value="KAL1835809.1"/>
    <property type="molecule type" value="Genomic_DNA"/>
</dbReference>
<sequence>MAVGRIQLCRLFRHSLRVLDAKKGAVTMELEIQPYHTNRLQILHGGTIASLVDLGGSLAVASRGYYATGVSTDLNVDLRPVSYMSSGGKVGERLKIAASCDKLGKTLAFTRVVFFDETDRVVARGSHTKSVSPPLLSTQLNAMCLKTDAKFHLSRFIAHAIEGNEPFVVPEEAQAAYEKAVAERAARRQAFGAWRARETEGSEEEESWRDRE</sequence>
<dbReference type="InterPro" id="IPR029069">
    <property type="entry name" value="HotDog_dom_sf"/>
</dbReference>
<reference evidence="4 5" key="1">
    <citation type="journal article" date="2024" name="Commun. Biol.">
        <title>Comparative genomic analysis of thermophilic fungi reveals convergent evolutionary adaptations and gene losses.</title>
        <authorList>
            <person name="Steindorff A.S."/>
            <person name="Aguilar-Pontes M.V."/>
            <person name="Robinson A.J."/>
            <person name="Andreopoulos B."/>
            <person name="LaButti K."/>
            <person name="Kuo A."/>
            <person name="Mondo S."/>
            <person name="Riley R."/>
            <person name="Otillar R."/>
            <person name="Haridas S."/>
            <person name="Lipzen A."/>
            <person name="Grimwood J."/>
            <person name="Schmutz J."/>
            <person name="Clum A."/>
            <person name="Reid I.D."/>
            <person name="Moisan M.C."/>
            <person name="Butler G."/>
            <person name="Nguyen T.T.M."/>
            <person name="Dewar K."/>
            <person name="Conant G."/>
            <person name="Drula E."/>
            <person name="Henrissat B."/>
            <person name="Hansel C."/>
            <person name="Singer S."/>
            <person name="Hutchinson M.I."/>
            <person name="de Vries R.P."/>
            <person name="Natvig D.O."/>
            <person name="Powell A.J."/>
            <person name="Tsang A."/>
            <person name="Grigoriev I.V."/>
        </authorList>
    </citation>
    <scope>NUCLEOTIDE SEQUENCE [LARGE SCALE GENOMIC DNA]</scope>
    <source>
        <strain evidence="4 5">CBS 620.91</strain>
    </source>
</reference>
<dbReference type="PANTHER" id="PTHR21660:SF57">
    <property type="entry name" value="PAAI THIOESTERASE"/>
    <property type="match status" value="1"/>
</dbReference>
<proteinExistence type="inferred from homology"/>
<protein>
    <recommendedName>
        <fullName evidence="3">Thioesterase domain-containing protein</fullName>
    </recommendedName>
</protein>